<evidence type="ECO:0000256" key="5">
    <source>
        <dbReference type="ARBA" id="ARBA00022741"/>
    </source>
</evidence>
<evidence type="ECO:0000256" key="7">
    <source>
        <dbReference type="ARBA" id="ARBA00022833"/>
    </source>
</evidence>
<feature type="binding site" evidence="10">
    <location>
        <position position="279"/>
    </location>
    <ligand>
        <name>Zn(2+)</name>
        <dbReference type="ChEBI" id="CHEBI:29105"/>
    </ligand>
</feature>
<dbReference type="SUPFAM" id="SSF52540">
    <property type="entry name" value="P-loop containing nucleoside triphosphate hydrolases"/>
    <property type="match status" value="1"/>
</dbReference>
<dbReference type="PROSITE" id="PS51721">
    <property type="entry name" value="G_CP"/>
    <property type="match status" value="1"/>
</dbReference>
<dbReference type="GO" id="GO:0042274">
    <property type="term" value="P:ribosomal small subunit biogenesis"/>
    <property type="evidence" value="ECO:0007669"/>
    <property type="project" value="UniProtKB-UniRule"/>
</dbReference>
<evidence type="ECO:0000313" key="15">
    <source>
        <dbReference type="Proteomes" id="UP000183299"/>
    </source>
</evidence>
<evidence type="ECO:0000313" key="14">
    <source>
        <dbReference type="EMBL" id="SFJ97948.1"/>
    </source>
</evidence>
<dbReference type="GO" id="GO:0005737">
    <property type="term" value="C:cytoplasm"/>
    <property type="evidence" value="ECO:0007669"/>
    <property type="project" value="UniProtKB-SubCell"/>
</dbReference>
<dbReference type="NCBIfam" id="TIGR00157">
    <property type="entry name" value="ribosome small subunit-dependent GTPase A"/>
    <property type="match status" value="1"/>
</dbReference>
<evidence type="ECO:0000256" key="4">
    <source>
        <dbReference type="ARBA" id="ARBA00022730"/>
    </source>
</evidence>
<dbReference type="GO" id="GO:0019843">
    <property type="term" value="F:rRNA binding"/>
    <property type="evidence" value="ECO:0007669"/>
    <property type="project" value="UniProtKB-KW"/>
</dbReference>
<comment type="function">
    <text evidence="10">One of several proteins that assist in the late maturation steps of the functional core of the 30S ribosomal subunit. Helps release RbfA from mature subunits. May play a role in the assembly of ribosomal proteins into the subunit. Circularly permuted GTPase that catalyzes slow GTP hydrolysis, GTPase activity is stimulated by the 30S ribosomal subunit.</text>
</comment>
<dbReference type="Pfam" id="PF03193">
    <property type="entry name" value="RsgA_GTPase"/>
    <property type="match status" value="1"/>
</dbReference>
<dbReference type="OrthoDB" id="9809485at2"/>
<keyword evidence="9 10" id="KW-0342">GTP-binding</keyword>
<dbReference type="AlphaFoldDB" id="A0A1I3VRD3"/>
<keyword evidence="15" id="KW-1185">Reference proteome</keyword>
<organism evidence="14 15">
    <name type="scientific">Celeribacter halophilus</name>
    <dbReference type="NCBI Taxonomy" id="576117"/>
    <lineage>
        <taxon>Bacteria</taxon>
        <taxon>Pseudomonadati</taxon>
        <taxon>Pseudomonadota</taxon>
        <taxon>Alphaproteobacteria</taxon>
        <taxon>Rhodobacterales</taxon>
        <taxon>Roseobacteraceae</taxon>
        <taxon>Celeribacter</taxon>
    </lineage>
</organism>
<feature type="compositionally biased region" description="Basic residues" evidence="11">
    <location>
        <begin position="326"/>
        <end position="347"/>
    </location>
</feature>
<feature type="binding site" evidence="10">
    <location>
        <position position="281"/>
    </location>
    <ligand>
        <name>Zn(2+)</name>
        <dbReference type="ChEBI" id="CHEBI:29105"/>
    </ligand>
</feature>
<keyword evidence="4 10" id="KW-0699">rRNA-binding</keyword>
<comment type="cofactor">
    <cofactor evidence="10">
        <name>Zn(2+)</name>
        <dbReference type="ChEBI" id="CHEBI:29105"/>
    </cofactor>
    <text evidence="10">Binds 1 zinc ion per subunit.</text>
</comment>
<dbReference type="Gene3D" id="1.10.40.50">
    <property type="entry name" value="Probable gtpase engc, domain 3"/>
    <property type="match status" value="1"/>
</dbReference>
<keyword evidence="5 10" id="KW-0547">Nucleotide-binding</keyword>
<dbReference type="GeneID" id="98666545"/>
<dbReference type="Gene3D" id="3.40.50.300">
    <property type="entry name" value="P-loop containing nucleotide triphosphate hydrolases"/>
    <property type="match status" value="1"/>
</dbReference>
<dbReference type="InterPro" id="IPR010914">
    <property type="entry name" value="RsgA_GTPase_dom"/>
</dbReference>
<feature type="domain" description="CP-type G" evidence="13">
    <location>
        <begin position="95"/>
        <end position="251"/>
    </location>
</feature>
<evidence type="ECO:0000259" key="13">
    <source>
        <dbReference type="PROSITE" id="PS51721"/>
    </source>
</evidence>
<keyword evidence="1 10" id="KW-0963">Cytoplasm</keyword>
<accession>A0A1I3VRD3</accession>
<dbReference type="PANTHER" id="PTHR32120:SF10">
    <property type="entry name" value="SMALL RIBOSOMAL SUBUNIT BIOGENESIS GTPASE RSGA"/>
    <property type="match status" value="1"/>
</dbReference>
<comment type="subcellular location">
    <subcellularLocation>
        <location evidence="10">Cytoplasm</location>
    </subcellularLocation>
</comment>
<dbReference type="Proteomes" id="UP000183299">
    <property type="component" value="Unassembled WGS sequence"/>
</dbReference>
<dbReference type="GO" id="GO:0003924">
    <property type="term" value="F:GTPase activity"/>
    <property type="evidence" value="ECO:0007669"/>
    <property type="project" value="UniProtKB-UniRule"/>
</dbReference>
<dbReference type="EC" id="3.6.1.-" evidence="10"/>
<evidence type="ECO:0000256" key="3">
    <source>
        <dbReference type="ARBA" id="ARBA00022723"/>
    </source>
</evidence>
<evidence type="ECO:0000256" key="8">
    <source>
        <dbReference type="ARBA" id="ARBA00022884"/>
    </source>
</evidence>
<dbReference type="STRING" id="576117.SAMN04488138_11737"/>
<evidence type="ECO:0000256" key="1">
    <source>
        <dbReference type="ARBA" id="ARBA00022490"/>
    </source>
</evidence>
<dbReference type="InterPro" id="IPR004881">
    <property type="entry name" value="Ribosome_biogen_GTPase_RsgA"/>
</dbReference>
<dbReference type="HAMAP" id="MF_01820">
    <property type="entry name" value="GTPase_RsgA"/>
    <property type="match status" value="1"/>
</dbReference>
<dbReference type="CDD" id="cd01854">
    <property type="entry name" value="YjeQ_EngC"/>
    <property type="match status" value="1"/>
</dbReference>
<dbReference type="GO" id="GO:0005525">
    <property type="term" value="F:GTP binding"/>
    <property type="evidence" value="ECO:0007669"/>
    <property type="project" value="UniProtKB-UniRule"/>
</dbReference>
<keyword evidence="8 10" id="KW-0694">RNA-binding</keyword>
<evidence type="ECO:0000256" key="2">
    <source>
        <dbReference type="ARBA" id="ARBA00022517"/>
    </source>
</evidence>
<evidence type="ECO:0000256" key="9">
    <source>
        <dbReference type="ARBA" id="ARBA00023134"/>
    </source>
</evidence>
<comment type="similarity">
    <text evidence="10">Belongs to the TRAFAC class YlqF/YawG GTPase family. RsgA subfamily.</text>
</comment>
<dbReference type="RefSeq" id="WP_066602354.1">
    <property type="nucleotide sequence ID" value="NZ_FORY01000017.1"/>
</dbReference>
<evidence type="ECO:0000256" key="11">
    <source>
        <dbReference type="SAM" id="MobiDB-lite"/>
    </source>
</evidence>
<dbReference type="GO" id="GO:0046872">
    <property type="term" value="F:metal ion binding"/>
    <property type="evidence" value="ECO:0007669"/>
    <property type="project" value="UniProtKB-KW"/>
</dbReference>
<sequence>MHPTLSDLGWSQFFTDQLDSNEIDTLTPVRLSGVRRRSVVALTADLDRKEIALTGDHVATDMAVGDFALTDGERLIRVLDRKTVISRKAAGLAAQAQLIAANIDTLIITTSCNQDFNDARLERYLAIAIEAETTPVIAITKADKPEGLTAEAYAERAKALYDGADVLLINAKSPDDIARLEGYCGTGQTIALVGSSGVGKSTIARGLTGEDIAVGDIRDDDAKGRHTTTARSMHRMHAGGWLIDTPGMRELALHDASEGIATLFEDITDLAAQCKFSDCQHRTEPGCAVQRAVNAGTLDPERLERWRKLVDEDTHNSETIADARERGRKFSKMVKSTMKAKKARRGE</sequence>
<proteinExistence type="inferred from homology"/>
<evidence type="ECO:0000256" key="6">
    <source>
        <dbReference type="ARBA" id="ARBA00022801"/>
    </source>
</evidence>
<feature type="binding site" evidence="10">
    <location>
        <begin position="140"/>
        <end position="143"/>
    </location>
    <ligand>
        <name>GTP</name>
        <dbReference type="ChEBI" id="CHEBI:37565"/>
    </ligand>
</feature>
<dbReference type="PANTHER" id="PTHR32120">
    <property type="entry name" value="SMALL RIBOSOMAL SUBUNIT BIOGENESIS GTPASE RSGA"/>
    <property type="match status" value="1"/>
</dbReference>
<feature type="binding site" evidence="10">
    <location>
        <position position="274"/>
    </location>
    <ligand>
        <name>Zn(2+)</name>
        <dbReference type="ChEBI" id="CHEBI:29105"/>
    </ligand>
</feature>
<protein>
    <recommendedName>
        <fullName evidence="10">Small ribosomal subunit biogenesis GTPase RsgA</fullName>
        <ecNumber evidence="10">3.6.1.-</ecNumber>
    </recommendedName>
</protein>
<keyword evidence="3 10" id="KW-0479">Metal-binding</keyword>
<dbReference type="InterPro" id="IPR027417">
    <property type="entry name" value="P-loop_NTPase"/>
</dbReference>
<name>A0A1I3VRD3_9RHOB</name>
<dbReference type="EMBL" id="FORY01000017">
    <property type="protein sequence ID" value="SFJ97948.1"/>
    <property type="molecule type" value="Genomic_DNA"/>
</dbReference>
<keyword evidence="2 10" id="KW-0690">Ribosome biogenesis</keyword>
<comment type="subunit">
    <text evidence="10">Monomer. Associates with 30S ribosomal subunit, binds 16S rRNA.</text>
</comment>
<keyword evidence="6 10" id="KW-0378">Hydrolase</keyword>
<evidence type="ECO:0000259" key="12">
    <source>
        <dbReference type="PROSITE" id="PS50936"/>
    </source>
</evidence>
<keyword evidence="7 10" id="KW-0862">Zinc</keyword>
<evidence type="ECO:0000256" key="10">
    <source>
        <dbReference type="HAMAP-Rule" id="MF_01820"/>
    </source>
</evidence>
<reference evidence="14 15" key="1">
    <citation type="submission" date="2016-10" db="EMBL/GenBank/DDBJ databases">
        <authorList>
            <person name="de Groot N.N."/>
        </authorList>
    </citation>
    <scope>NUCLEOTIDE SEQUENCE [LARGE SCALE GENOMIC DNA]</scope>
    <source>
        <strain evidence="14 15">CGMCC 1.8891</strain>
    </source>
</reference>
<feature type="region of interest" description="Disordered" evidence="11">
    <location>
        <begin position="321"/>
        <end position="347"/>
    </location>
</feature>
<gene>
    <name evidence="10" type="primary">rsgA</name>
    <name evidence="14" type="ORF">SAMN04488138_11737</name>
</gene>
<feature type="domain" description="EngC GTPase" evidence="12">
    <location>
        <begin position="101"/>
        <end position="249"/>
    </location>
</feature>
<feature type="binding site" evidence="10">
    <location>
        <begin position="194"/>
        <end position="202"/>
    </location>
    <ligand>
        <name>GTP</name>
        <dbReference type="ChEBI" id="CHEBI:37565"/>
    </ligand>
</feature>
<feature type="binding site" evidence="10">
    <location>
        <position position="287"/>
    </location>
    <ligand>
        <name>Zn(2+)</name>
        <dbReference type="ChEBI" id="CHEBI:29105"/>
    </ligand>
</feature>
<dbReference type="PROSITE" id="PS50936">
    <property type="entry name" value="ENGC_GTPASE"/>
    <property type="match status" value="1"/>
</dbReference>
<dbReference type="InterPro" id="IPR030378">
    <property type="entry name" value="G_CP_dom"/>
</dbReference>